<feature type="region of interest" description="Disordered" evidence="6">
    <location>
        <begin position="1102"/>
        <end position="1132"/>
    </location>
</feature>
<keyword evidence="2" id="KW-0805">Transcription regulation</keyword>
<dbReference type="EMBL" id="CAJHUC010000324">
    <property type="protein sequence ID" value="CAD7695258.1"/>
    <property type="molecule type" value="Genomic_DNA"/>
</dbReference>
<accession>A0A8S1INF6</accession>
<evidence type="ECO:0000256" key="5">
    <source>
        <dbReference type="ARBA" id="ARBA00023242"/>
    </source>
</evidence>
<keyword evidence="5" id="KW-0539">Nucleus</keyword>
<feature type="region of interest" description="Disordered" evidence="6">
    <location>
        <begin position="168"/>
        <end position="206"/>
    </location>
</feature>
<feature type="compositionally biased region" description="Basic and acidic residues" evidence="6">
    <location>
        <begin position="572"/>
        <end position="596"/>
    </location>
</feature>
<proteinExistence type="predicted"/>
<evidence type="ECO:0000259" key="7">
    <source>
        <dbReference type="PROSITE" id="PS51032"/>
    </source>
</evidence>
<evidence type="ECO:0000256" key="3">
    <source>
        <dbReference type="ARBA" id="ARBA00023125"/>
    </source>
</evidence>
<feature type="compositionally biased region" description="Polar residues" evidence="6">
    <location>
        <begin position="9"/>
        <end position="28"/>
    </location>
</feature>
<dbReference type="Gene3D" id="3.30.730.10">
    <property type="entry name" value="AP2/ERF domain"/>
    <property type="match status" value="1"/>
</dbReference>
<dbReference type="GO" id="GO:0003700">
    <property type="term" value="F:DNA-binding transcription factor activity"/>
    <property type="evidence" value="ECO:0007669"/>
    <property type="project" value="InterPro"/>
</dbReference>
<evidence type="ECO:0000256" key="2">
    <source>
        <dbReference type="ARBA" id="ARBA00023015"/>
    </source>
</evidence>
<evidence type="ECO:0000313" key="8">
    <source>
        <dbReference type="EMBL" id="CAD7695258.1"/>
    </source>
</evidence>
<feature type="domain" description="AP2/ERF" evidence="7">
    <location>
        <begin position="668"/>
        <end position="724"/>
    </location>
</feature>
<feature type="compositionally biased region" description="Polar residues" evidence="6">
    <location>
        <begin position="911"/>
        <end position="920"/>
    </location>
</feature>
<dbReference type="PROSITE" id="PS51032">
    <property type="entry name" value="AP2_ERF"/>
    <property type="match status" value="1"/>
</dbReference>
<dbReference type="SUPFAM" id="SSF54171">
    <property type="entry name" value="DNA-binding domain"/>
    <property type="match status" value="1"/>
</dbReference>
<feature type="region of interest" description="Disordered" evidence="6">
    <location>
        <begin position="1230"/>
        <end position="1259"/>
    </location>
</feature>
<feature type="region of interest" description="Disordered" evidence="6">
    <location>
        <begin position="492"/>
        <end position="541"/>
    </location>
</feature>
<dbReference type="SMART" id="SM00380">
    <property type="entry name" value="AP2"/>
    <property type="match status" value="1"/>
</dbReference>
<evidence type="ECO:0000256" key="1">
    <source>
        <dbReference type="ARBA" id="ARBA00004123"/>
    </source>
</evidence>
<feature type="compositionally biased region" description="Basic residues" evidence="6">
    <location>
        <begin position="1159"/>
        <end position="1184"/>
    </location>
</feature>
<feature type="region of interest" description="Disordered" evidence="6">
    <location>
        <begin position="236"/>
        <end position="263"/>
    </location>
</feature>
<dbReference type="InterPro" id="IPR001471">
    <property type="entry name" value="AP2/ERF_dom"/>
</dbReference>
<dbReference type="OrthoDB" id="549345at2759"/>
<feature type="region of interest" description="Disordered" evidence="6">
    <location>
        <begin position="371"/>
        <end position="422"/>
    </location>
</feature>
<reference evidence="8" key="1">
    <citation type="submission" date="2020-12" db="EMBL/GenBank/DDBJ databases">
        <authorList>
            <person name="Iha C."/>
        </authorList>
    </citation>
    <scope>NUCLEOTIDE SEQUENCE</scope>
</reference>
<comment type="caution">
    <text evidence="8">The sequence shown here is derived from an EMBL/GenBank/DDBJ whole genome shotgun (WGS) entry which is preliminary data.</text>
</comment>
<sequence>MEGSPGGPKQNNSLNPTSNSQVMSSQAARPSIRGPPAGGRAHDSNGSRPVPAGTGHAVARHQPPPGLLLQSSGGRGRGGQVGAPNNMTPAALFANLLAAHNVGHGHGQGLSVAGVGAKPNFPPELLKSISVAAHGLPGVHTSKQMSRPQTALPEGRYQRTVAVAVSEGVQGSGNGPPLVVQSKAPGQAPRSRSGPKVDQKNMPSQLASRVRQLGLQGGLQSGRTLQVQGVNSGQSGNIVIAPSAPASHSGQREGFPLPQDTGRQTLASANSLARTLGPLMQQQDRPNQRTHGVHVGSTMSTPPAKAPQQRANVTSASRVPTSVALNLAPMMLKGTSSSANLPGNLTLVPSFLVQMPGGQFRLVNSSPFLGLREEGQGAPSDGTSNVGDKGKQSPAMPATIQPMSRPEAKSSKAISSPTAVQLSMSRPFGRTVPMERPQRLPNVITTIPQEAKAQQPFHFSAASLGMMKSDAGTPRARFPQSYRVKEPALLRRRTQQEEEQHGLAAVASPVTLSGTSMNDRDQQLVHGHNSEGNVSDKEDKDMISVAESLKDLSSMEMRQASDSPPQQATGTPEREAAHDVDSTSFSHKDRTGEASDRSGTGTDAFSGLDVLIDAATKTEGEFFRSLSKPSASRGISKRRRGIHGPIHISRSSTPVADSIPSAFRLHHRYMGISIVLRSGKYVARCRHKGEAIEIGQFDSAESAAKAYDRTILGLRGWDARTNFPKEDYMKFEVENTARAFKTKESQRSRVGGRRRRESWSPWARAAQTLLGPERSDASTCAPRSLKLGEAMPEARTAQVQRMMTVLSQLRMQNPVVFDEALAKVQSAAFSGDSSAVPADAPNGQPLPLLQDIDQPTQNIEETLKAVLTRVEVLQKLVASGNGSQEDRMSLEQHRYAAEVLQNILNAKTTRQGNCAQTSTPGALGRPMHIKSDPDTYSAASDRGGEPSWIAQPGVSHGQWRKGGSQAFGFDRDGGDARVSGPSRFAAPGARCANEVGHTGAGFGLLPFQPTRLAGRKSCHPSDAPGRASGAARPLGGLEKLGDLSGKVQTILSGGSLRRLGLDNGRCPLSPKVPSRRPLAVARRSARNCPRRDTDIWVMPSLRGRGARRPTGSGLGRSTFIDPDADDAEEELDDRARRGRTVYRYGRRTVPRRTVGTGRGRGRGYRGRGRGRGARRGTGRGRQRRAVAIGSWETPPVGGQGKNGEICELVGARESDVVIEEVAEALAFMREEGGQGSRDHGGETRPSKESSNGRREEGAVGDVRVEAARQVCVEEGGATGGEGGEEEEWEESESLAPPAAGQPGVIGNEELKRYRESLGWGKLLACSLWPKKRGGGMLAKSFDGNYKGHGHRVMLLDVRDELFKGVGRGGGDDPISQQAGL</sequence>
<evidence type="ECO:0000256" key="4">
    <source>
        <dbReference type="ARBA" id="ARBA00023163"/>
    </source>
</evidence>
<organism evidence="8 9">
    <name type="scientific">Ostreobium quekettii</name>
    <dbReference type="NCBI Taxonomy" id="121088"/>
    <lineage>
        <taxon>Eukaryota</taxon>
        <taxon>Viridiplantae</taxon>
        <taxon>Chlorophyta</taxon>
        <taxon>core chlorophytes</taxon>
        <taxon>Ulvophyceae</taxon>
        <taxon>TCBD clade</taxon>
        <taxon>Bryopsidales</taxon>
        <taxon>Ostreobineae</taxon>
        <taxon>Ostreobiaceae</taxon>
        <taxon>Ostreobium</taxon>
    </lineage>
</organism>
<feature type="region of interest" description="Disordered" evidence="6">
    <location>
        <begin position="911"/>
        <end position="975"/>
    </location>
</feature>
<feature type="compositionally biased region" description="Acidic residues" evidence="6">
    <location>
        <begin position="1122"/>
        <end position="1132"/>
    </location>
</feature>
<protein>
    <recommendedName>
        <fullName evidence="7">AP2/ERF domain-containing protein</fullName>
    </recommendedName>
</protein>
<feature type="region of interest" description="Disordered" evidence="6">
    <location>
        <begin position="1273"/>
        <end position="1304"/>
    </location>
</feature>
<comment type="subcellular location">
    <subcellularLocation>
        <location evidence="1">Nucleus</location>
    </subcellularLocation>
</comment>
<feature type="compositionally biased region" description="Polar residues" evidence="6">
    <location>
        <begin position="412"/>
        <end position="422"/>
    </location>
</feature>
<feature type="compositionally biased region" description="Basic and acidic residues" evidence="6">
    <location>
        <begin position="492"/>
        <end position="501"/>
    </location>
</feature>
<evidence type="ECO:0000256" key="6">
    <source>
        <dbReference type="SAM" id="MobiDB-lite"/>
    </source>
</evidence>
<dbReference type="Proteomes" id="UP000708148">
    <property type="component" value="Unassembled WGS sequence"/>
</dbReference>
<dbReference type="GO" id="GO:0003677">
    <property type="term" value="F:DNA binding"/>
    <property type="evidence" value="ECO:0007669"/>
    <property type="project" value="UniProtKB-KW"/>
</dbReference>
<feature type="compositionally biased region" description="Acidic residues" evidence="6">
    <location>
        <begin position="1282"/>
        <end position="1292"/>
    </location>
</feature>
<feature type="compositionally biased region" description="Polar residues" evidence="6">
    <location>
        <begin position="560"/>
        <end position="570"/>
    </location>
</feature>
<feature type="region of interest" description="Disordered" evidence="6">
    <location>
        <begin position="282"/>
        <end position="317"/>
    </location>
</feature>
<keyword evidence="3" id="KW-0238">DNA-binding</keyword>
<gene>
    <name evidence="8" type="ORF">OSTQU699_LOCUS619</name>
</gene>
<dbReference type="InterPro" id="IPR016177">
    <property type="entry name" value="DNA-bd_dom_sf"/>
</dbReference>
<feature type="region of interest" description="Disordered" evidence="6">
    <location>
        <begin position="554"/>
        <end position="603"/>
    </location>
</feature>
<keyword evidence="9" id="KW-1185">Reference proteome</keyword>
<feature type="region of interest" description="Disordered" evidence="6">
    <location>
        <begin position="1"/>
        <end position="84"/>
    </location>
</feature>
<dbReference type="GO" id="GO:0005634">
    <property type="term" value="C:nucleus"/>
    <property type="evidence" value="ECO:0007669"/>
    <property type="project" value="UniProtKB-SubCell"/>
</dbReference>
<dbReference type="InterPro" id="IPR036955">
    <property type="entry name" value="AP2/ERF_dom_sf"/>
</dbReference>
<feature type="region of interest" description="Disordered" evidence="6">
    <location>
        <begin position="1013"/>
        <end position="1038"/>
    </location>
</feature>
<feature type="region of interest" description="Disordered" evidence="6">
    <location>
        <begin position="1151"/>
        <end position="1184"/>
    </location>
</feature>
<name>A0A8S1INF6_9CHLO</name>
<evidence type="ECO:0000313" key="9">
    <source>
        <dbReference type="Proteomes" id="UP000708148"/>
    </source>
</evidence>
<keyword evidence="4" id="KW-0804">Transcription</keyword>